<evidence type="ECO:0000313" key="1">
    <source>
        <dbReference type="EnsemblMetazoa" id="PPA20710.1"/>
    </source>
</evidence>
<accession>A0A8R1UF14</accession>
<gene>
    <name evidence="1" type="primary">WBGene00110264</name>
</gene>
<proteinExistence type="predicted"/>
<keyword evidence="2" id="KW-1185">Reference proteome</keyword>
<dbReference type="AlphaFoldDB" id="A0A2A6D245"/>
<sequence>MSFFMSPFLRIEHHNRAQNCVHEILSLIMYTCCTRRDAAERTSAAFYAPDHIATRAACESERDNSESAAADCAASIVRILSDILRIQMRIGQLHRTMHACLRRVLPL</sequence>
<evidence type="ECO:0000313" key="2">
    <source>
        <dbReference type="Proteomes" id="UP000005239"/>
    </source>
</evidence>
<organism evidence="1 2">
    <name type="scientific">Pristionchus pacificus</name>
    <name type="common">Parasitic nematode worm</name>
    <dbReference type="NCBI Taxonomy" id="54126"/>
    <lineage>
        <taxon>Eukaryota</taxon>
        <taxon>Metazoa</taxon>
        <taxon>Ecdysozoa</taxon>
        <taxon>Nematoda</taxon>
        <taxon>Chromadorea</taxon>
        <taxon>Rhabditida</taxon>
        <taxon>Rhabditina</taxon>
        <taxon>Diplogasteromorpha</taxon>
        <taxon>Diplogasteroidea</taxon>
        <taxon>Neodiplogasteridae</taxon>
        <taxon>Pristionchus</taxon>
    </lineage>
</organism>
<protein>
    <submittedName>
        <fullName evidence="1">Uncharacterized protein</fullName>
    </submittedName>
</protein>
<reference evidence="1" key="2">
    <citation type="submission" date="2022-06" db="UniProtKB">
        <authorList>
            <consortium name="EnsemblMetazoa"/>
        </authorList>
    </citation>
    <scope>IDENTIFICATION</scope>
    <source>
        <strain evidence="1">PS312</strain>
    </source>
</reference>
<dbReference type="Proteomes" id="UP000005239">
    <property type="component" value="Unassembled WGS sequence"/>
</dbReference>
<name>A0A2A6D245_PRIPA</name>
<dbReference type="EnsemblMetazoa" id="PPA20710.1">
    <property type="protein sequence ID" value="PPA20710.1"/>
    <property type="gene ID" value="WBGene00110264"/>
</dbReference>
<accession>A0A2A6D245</accession>
<reference evidence="2" key="1">
    <citation type="journal article" date="2008" name="Nat. Genet.">
        <title>The Pristionchus pacificus genome provides a unique perspective on nematode lifestyle and parasitism.</title>
        <authorList>
            <person name="Dieterich C."/>
            <person name="Clifton S.W."/>
            <person name="Schuster L.N."/>
            <person name="Chinwalla A."/>
            <person name="Delehaunty K."/>
            <person name="Dinkelacker I."/>
            <person name="Fulton L."/>
            <person name="Fulton R."/>
            <person name="Godfrey J."/>
            <person name="Minx P."/>
            <person name="Mitreva M."/>
            <person name="Roeseler W."/>
            <person name="Tian H."/>
            <person name="Witte H."/>
            <person name="Yang S.P."/>
            <person name="Wilson R.K."/>
            <person name="Sommer R.J."/>
        </authorList>
    </citation>
    <scope>NUCLEOTIDE SEQUENCE [LARGE SCALE GENOMIC DNA]</scope>
    <source>
        <strain evidence="2">PS312</strain>
    </source>
</reference>